<protein>
    <recommendedName>
        <fullName evidence="4">Transposase</fullName>
    </recommendedName>
</protein>
<dbReference type="AlphaFoldDB" id="I0H4N8"/>
<feature type="region of interest" description="Disordered" evidence="1">
    <location>
        <begin position="23"/>
        <end position="43"/>
    </location>
</feature>
<dbReference type="HOGENOM" id="CLU_3228473_0_0_11"/>
<keyword evidence="3" id="KW-1185">Reference proteome</keyword>
<organism evidence="2 3">
    <name type="scientific">Actinoplanes missouriensis (strain ATCC 14538 / DSM 43046 / CBS 188.64 / JCM 3121 / NBRC 102363 / NCIMB 12654 / NRRL B-3342 / UNCC 431)</name>
    <dbReference type="NCBI Taxonomy" id="512565"/>
    <lineage>
        <taxon>Bacteria</taxon>
        <taxon>Bacillati</taxon>
        <taxon>Actinomycetota</taxon>
        <taxon>Actinomycetes</taxon>
        <taxon>Micromonosporales</taxon>
        <taxon>Micromonosporaceae</taxon>
        <taxon>Actinoplanes</taxon>
    </lineage>
</organism>
<dbReference type="KEGG" id="ams:AMIS_27550"/>
<proteinExistence type="predicted"/>
<dbReference type="PATRIC" id="fig|512565.3.peg.2757"/>
<evidence type="ECO:0008006" key="4">
    <source>
        <dbReference type="Google" id="ProtNLM"/>
    </source>
</evidence>
<dbReference type="EMBL" id="AP012319">
    <property type="protein sequence ID" value="BAL87975.1"/>
    <property type="molecule type" value="Genomic_DNA"/>
</dbReference>
<evidence type="ECO:0000313" key="2">
    <source>
        <dbReference type="EMBL" id="BAL87975.1"/>
    </source>
</evidence>
<accession>I0H4N8</accession>
<name>I0H4N8_ACTM4</name>
<dbReference type="Proteomes" id="UP000007882">
    <property type="component" value="Chromosome"/>
</dbReference>
<gene>
    <name evidence="2" type="ordered locus">AMIS_27550</name>
</gene>
<evidence type="ECO:0000313" key="3">
    <source>
        <dbReference type="Proteomes" id="UP000007882"/>
    </source>
</evidence>
<reference evidence="2 3" key="1">
    <citation type="submission" date="2012-02" db="EMBL/GenBank/DDBJ databases">
        <title>Complete genome sequence of Actinoplanes missouriensis 431 (= NBRC 102363).</title>
        <authorList>
            <person name="Ohnishi Y."/>
            <person name="Ishikawa J."/>
            <person name="Sekine M."/>
            <person name="Hosoyama A."/>
            <person name="Harada T."/>
            <person name="Narita H."/>
            <person name="Hata T."/>
            <person name="Konno Y."/>
            <person name="Tutikane K."/>
            <person name="Fujita N."/>
            <person name="Horinouchi S."/>
            <person name="Hayakawa M."/>
        </authorList>
    </citation>
    <scope>NUCLEOTIDE SEQUENCE [LARGE SCALE GENOMIC DNA]</scope>
    <source>
        <strain evidence="3">ATCC 14538 / DSM 43046 / CBS 188.64 / JCM 3121 / NBRC 102363 / NCIMB 12654 / NRRL B-3342 / UNCC 431</strain>
    </source>
</reference>
<sequence length="43" mass="4501">MGEVEGLQIGLDAARAKLVSLDRAKPTPAPSTTDLGIPVIRSR</sequence>
<evidence type="ECO:0000256" key="1">
    <source>
        <dbReference type="SAM" id="MobiDB-lite"/>
    </source>
</evidence>